<reference evidence="2 3" key="1">
    <citation type="submission" date="2020-12" db="EMBL/GenBank/DDBJ databases">
        <title>Halosimplex halophilum sp. nov. and Halosimplex salinum sp. nov., two new members of the genus Halosimplex.</title>
        <authorList>
            <person name="Cui H.L."/>
        </authorList>
    </citation>
    <scope>NUCLEOTIDE SEQUENCE [LARGE SCALE GENOMIC DNA]</scope>
    <source>
        <strain evidence="2 3">YGH94</strain>
    </source>
</reference>
<name>A0A7T3KUU7_9EURY</name>
<evidence type="ECO:0000313" key="2">
    <source>
        <dbReference type="EMBL" id="QPV62637.1"/>
    </source>
</evidence>
<feature type="domain" description="Pyrrolo-quinoline quinone repeat" evidence="1">
    <location>
        <begin position="312"/>
        <end position="400"/>
    </location>
</feature>
<sequence length="407" mass="42857">MASITSRRNVLRAGAGVALCGTVGYLVGGRGGADDGSELGTDRSPRPLSVSGQWRQYRADAANTLAKPDATVLPDSGSVYWRLPAASAPVFDGDTMFLERANGSASVTIAAHSRATGDSIWEGPDRTGTNRSPAVGQYVFSNSGELTGFDAGDGTVRWQEETDAHVGWAPVVDDDRLYLAGRRYDGTPAMVVAVDGETGETVWEVAFREPEADIESGLAVGDAHVFAATTDGRVVALAKSDGERRWVSDAVESVRVPTTVGDGSVFVADESGVVSALSAADGVVRWRRSVAPPSGGFAYGERTLYYAATDGVYALDAGDGRQRWLNDQSDPLAPAVGSDAIYVATGFDDRSLHAVDRTTGDWLWSHTFPRIWEGDVPRGGARYPPVVLDGGLFVTADDGLYAFGPAG</sequence>
<dbReference type="InterPro" id="IPR011047">
    <property type="entry name" value="Quinoprotein_ADH-like_sf"/>
</dbReference>
<keyword evidence="3" id="KW-1185">Reference proteome</keyword>
<accession>A0A7T3KUU7</accession>
<gene>
    <name evidence="2" type="ORF">I7X12_18205</name>
</gene>
<dbReference type="RefSeq" id="WP_198061436.1">
    <property type="nucleotide sequence ID" value="NZ_CP065856.1"/>
</dbReference>
<dbReference type="AlphaFoldDB" id="A0A7T3KUU7"/>
<dbReference type="PANTHER" id="PTHR34512">
    <property type="entry name" value="CELL SURFACE PROTEIN"/>
    <property type="match status" value="1"/>
</dbReference>
<dbReference type="InterPro" id="IPR015943">
    <property type="entry name" value="WD40/YVTN_repeat-like_dom_sf"/>
</dbReference>
<dbReference type="PANTHER" id="PTHR34512:SF30">
    <property type="entry name" value="OUTER MEMBRANE PROTEIN ASSEMBLY FACTOR BAMB"/>
    <property type="match status" value="1"/>
</dbReference>
<dbReference type="EMBL" id="CP065856">
    <property type="protein sequence ID" value="QPV62637.1"/>
    <property type="molecule type" value="Genomic_DNA"/>
</dbReference>
<evidence type="ECO:0000313" key="3">
    <source>
        <dbReference type="Proteomes" id="UP000595001"/>
    </source>
</evidence>
<dbReference type="KEGG" id="hlt:I7X12_18205"/>
<protein>
    <submittedName>
        <fullName evidence="2">PQQ-binding-like beta-propeller repeat protein</fullName>
    </submittedName>
</protein>
<dbReference type="InterPro" id="IPR002372">
    <property type="entry name" value="PQQ_rpt_dom"/>
</dbReference>
<dbReference type="Gene3D" id="2.130.10.10">
    <property type="entry name" value="YVTN repeat-like/Quinoprotein amine dehydrogenase"/>
    <property type="match status" value="2"/>
</dbReference>
<dbReference type="GeneID" id="60590468"/>
<dbReference type="SMART" id="SM00564">
    <property type="entry name" value="PQQ"/>
    <property type="match status" value="6"/>
</dbReference>
<proteinExistence type="predicted"/>
<feature type="domain" description="Pyrrolo-quinoline quinone repeat" evidence="1">
    <location>
        <begin position="191"/>
        <end position="289"/>
    </location>
</feature>
<dbReference type="SUPFAM" id="SSF50998">
    <property type="entry name" value="Quinoprotein alcohol dehydrogenase-like"/>
    <property type="match status" value="2"/>
</dbReference>
<organism evidence="2 3">
    <name type="scientific">Halosimplex litoreum</name>
    <dbReference type="NCBI Taxonomy" id="1198301"/>
    <lineage>
        <taxon>Archaea</taxon>
        <taxon>Methanobacteriati</taxon>
        <taxon>Methanobacteriota</taxon>
        <taxon>Stenosarchaea group</taxon>
        <taxon>Halobacteria</taxon>
        <taxon>Halobacteriales</taxon>
        <taxon>Haloarculaceae</taxon>
        <taxon>Halosimplex</taxon>
    </lineage>
</organism>
<dbReference type="OrthoDB" id="145878at2157"/>
<dbReference type="Pfam" id="PF13360">
    <property type="entry name" value="PQQ_2"/>
    <property type="match status" value="3"/>
</dbReference>
<feature type="domain" description="Pyrrolo-quinoline quinone repeat" evidence="1">
    <location>
        <begin position="74"/>
        <end position="164"/>
    </location>
</feature>
<dbReference type="InterPro" id="IPR018391">
    <property type="entry name" value="PQQ_b-propeller_rpt"/>
</dbReference>
<evidence type="ECO:0000259" key="1">
    <source>
        <dbReference type="Pfam" id="PF13360"/>
    </source>
</evidence>
<dbReference type="Proteomes" id="UP000595001">
    <property type="component" value="Chromosome"/>
</dbReference>